<protein>
    <recommendedName>
        <fullName evidence="4">Aminotransferase-like plant mobile domain-containing protein</fullName>
    </recommendedName>
</protein>
<reference evidence="2 3" key="1">
    <citation type="journal article" date="2018" name="Proc. Natl. Acad. Sci. U.S.A.">
        <title>Draft genome sequence of Camellia sinensis var. sinensis provides insights into the evolution of the tea genome and tea quality.</title>
        <authorList>
            <person name="Wei C."/>
            <person name="Yang H."/>
            <person name="Wang S."/>
            <person name="Zhao J."/>
            <person name="Liu C."/>
            <person name="Gao L."/>
            <person name="Xia E."/>
            <person name="Lu Y."/>
            <person name="Tai Y."/>
            <person name="She G."/>
            <person name="Sun J."/>
            <person name="Cao H."/>
            <person name="Tong W."/>
            <person name="Gao Q."/>
            <person name="Li Y."/>
            <person name="Deng W."/>
            <person name="Jiang X."/>
            <person name="Wang W."/>
            <person name="Chen Q."/>
            <person name="Zhang S."/>
            <person name="Li H."/>
            <person name="Wu J."/>
            <person name="Wang P."/>
            <person name="Li P."/>
            <person name="Shi C."/>
            <person name="Zheng F."/>
            <person name="Jian J."/>
            <person name="Huang B."/>
            <person name="Shan D."/>
            <person name="Shi M."/>
            <person name="Fang C."/>
            <person name="Yue Y."/>
            <person name="Li F."/>
            <person name="Li D."/>
            <person name="Wei S."/>
            <person name="Han B."/>
            <person name="Jiang C."/>
            <person name="Yin Y."/>
            <person name="Xia T."/>
            <person name="Zhang Z."/>
            <person name="Bennetzen J.L."/>
            <person name="Zhao S."/>
            <person name="Wan X."/>
        </authorList>
    </citation>
    <scope>NUCLEOTIDE SEQUENCE [LARGE SCALE GENOMIC DNA]</scope>
    <source>
        <strain evidence="3">cv. Shuchazao</strain>
        <tissue evidence="2">Leaf</tissue>
    </source>
</reference>
<dbReference type="EMBL" id="SDRB02011188">
    <property type="protein sequence ID" value="THG02450.1"/>
    <property type="molecule type" value="Genomic_DNA"/>
</dbReference>
<keyword evidence="3" id="KW-1185">Reference proteome</keyword>
<evidence type="ECO:0000313" key="3">
    <source>
        <dbReference type="Proteomes" id="UP000306102"/>
    </source>
</evidence>
<evidence type="ECO:0000256" key="1">
    <source>
        <dbReference type="SAM" id="MobiDB-lite"/>
    </source>
</evidence>
<feature type="compositionally biased region" description="Low complexity" evidence="1">
    <location>
        <begin position="236"/>
        <end position="262"/>
    </location>
</feature>
<evidence type="ECO:0008006" key="4">
    <source>
        <dbReference type="Google" id="ProtNLM"/>
    </source>
</evidence>
<accession>A0A4S4DI06</accession>
<organism evidence="2 3">
    <name type="scientific">Camellia sinensis var. sinensis</name>
    <name type="common">China tea</name>
    <dbReference type="NCBI Taxonomy" id="542762"/>
    <lineage>
        <taxon>Eukaryota</taxon>
        <taxon>Viridiplantae</taxon>
        <taxon>Streptophyta</taxon>
        <taxon>Embryophyta</taxon>
        <taxon>Tracheophyta</taxon>
        <taxon>Spermatophyta</taxon>
        <taxon>Magnoliopsida</taxon>
        <taxon>eudicotyledons</taxon>
        <taxon>Gunneridae</taxon>
        <taxon>Pentapetalae</taxon>
        <taxon>asterids</taxon>
        <taxon>Ericales</taxon>
        <taxon>Theaceae</taxon>
        <taxon>Camellia</taxon>
    </lineage>
</organism>
<dbReference type="AlphaFoldDB" id="A0A4S4DI06"/>
<proteinExistence type="predicted"/>
<feature type="region of interest" description="Disordered" evidence="1">
    <location>
        <begin position="234"/>
        <end position="284"/>
    </location>
</feature>
<gene>
    <name evidence="2" type="ORF">TEA_022420</name>
</gene>
<feature type="compositionally biased region" description="Acidic residues" evidence="1">
    <location>
        <begin position="420"/>
        <end position="437"/>
    </location>
</feature>
<evidence type="ECO:0000313" key="2">
    <source>
        <dbReference type="EMBL" id="THG02450.1"/>
    </source>
</evidence>
<comment type="caution">
    <text evidence="2">The sequence shown here is derived from an EMBL/GenBank/DDBJ whole genome shotgun (WGS) entry which is preliminary data.</text>
</comment>
<dbReference type="Proteomes" id="UP000306102">
    <property type="component" value="Unassembled WGS sequence"/>
</dbReference>
<sequence>MSDTDTCQTLPTKVLKSGCSRRNGSGGTVAVAGYKGRNVTVVLWVYAYFSSLAPELKVKVPLVIPYSHVFEGRYRSRARETLPYLRQFFDTVRATEVIQNSQFFMFSVLIHLAYLRYLISTCTGYPQITWQPWAPLGGDIRFRFPGGWASSLYKILFEGPVSRAWFLGDRFMRQTMGVPDQSIPSVPPEDMRSTEGLTLEEVDVAMLGTNAILHTEEGEYATYRHTYLTPPLTSISTPARRAAGASSSTRARAADAPSTSRAGISRSGARQIPPIPPTYQHAGWPDLPTELTGWRYGTSYPIPLEPPLPNHRYVRDPDSSPPPSEYIEGLLRLVASLEGMVLRRETQLFIIGVSMPPLLVGPSWPSRGAGRGDSTRNRGRRRAPNRDDPESSEEEESAHPQSETSAGREDDSGSGSEGGGDAEEDSEGGDSDSDGDGAEVAQSKRTKRASQSCS</sequence>
<feature type="region of interest" description="Disordered" evidence="1">
    <location>
        <begin position="356"/>
        <end position="454"/>
    </location>
</feature>
<name>A0A4S4DI06_CAMSN</name>